<protein>
    <submittedName>
        <fullName evidence="2">Putative RNA-directed DNA polymerase, eukaryota, reverse transcriptase zinc-binding domain protein</fullName>
    </submittedName>
</protein>
<accession>A0A699JS03</accession>
<dbReference type="PANTHER" id="PTHR33116:SF77">
    <property type="entry name" value="RNA-DIRECTED DNA POLYMERASE"/>
    <property type="match status" value="1"/>
</dbReference>
<feature type="non-terminal residue" evidence="2">
    <location>
        <position position="1"/>
    </location>
</feature>
<gene>
    <name evidence="2" type="ORF">Tci_621913</name>
</gene>
<dbReference type="GO" id="GO:0003964">
    <property type="term" value="F:RNA-directed DNA polymerase activity"/>
    <property type="evidence" value="ECO:0007669"/>
    <property type="project" value="UniProtKB-KW"/>
</dbReference>
<reference evidence="2" key="1">
    <citation type="journal article" date="2019" name="Sci. Rep.">
        <title>Draft genome of Tanacetum cinerariifolium, the natural source of mosquito coil.</title>
        <authorList>
            <person name="Yamashiro T."/>
            <person name="Shiraishi A."/>
            <person name="Satake H."/>
            <person name="Nakayama K."/>
        </authorList>
    </citation>
    <scope>NUCLEOTIDE SEQUENCE</scope>
</reference>
<name>A0A699JS03_TANCI</name>
<dbReference type="EMBL" id="BKCJ010434724">
    <property type="protein sequence ID" value="GFA49941.1"/>
    <property type="molecule type" value="Genomic_DNA"/>
</dbReference>
<dbReference type="PROSITE" id="PS50878">
    <property type="entry name" value="RT_POL"/>
    <property type="match status" value="1"/>
</dbReference>
<evidence type="ECO:0000259" key="1">
    <source>
        <dbReference type="PROSITE" id="PS50878"/>
    </source>
</evidence>
<dbReference type="PANTHER" id="PTHR33116">
    <property type="entry name" value="REVERSE TRANSCRIPTASE ZINC-BINDING DOMAIN-CONTAINING PROTEIN-RELATED-RELATED"/>
    <property type="match status" value="1"/>
</dbReference>
<feature type="domain" description="Reverse transcriptase" evidence="1">
    <location>
        <begin position="1"/>
        <end position="208"/>
    </location>
</feature>
<dbReference type="Pfam" id="PF00078">
    <property type="entry name" value="RVT_1"/>
    <property type="match status" value="1"/>
</dbReference>
<dbReference type="AlphaFoldDB" id="A0A699JS03"/>
<evidence type="ECO:0000313" key="2">
    <source>
        <dbReference type="EMBL" id="GFA49941.1"/>
    </source>
</evidence>
<comment type="caution">
    <text evidence="2">The sequence shown here is derived from an EMBL/GenBank/DDBJ whole genome shotgun (WGS) entry which is preliminary data.</text>
</comment>
<organism evidence="2">
    <name type="scientific">Tanacetum cinerariifolium</name>
    <name type="common">Dalmatian daisy</name>
    <name type="synonym">Chrysanthemum cinerariifolium</name>
    <dbReference type="NCBI Taxonomy" id="118510"/>
    <lineage>
        <taxon>Eukaryota</taxon>
        <taxon>Viridiplantae</taxon>
        <taxon>Streptophyta</taxon>
        <taxon>Embryophyta</taxon>
        <taxon>Tracheophyta</taxon>
        <taxon>Spermatophyta</taxon>
        <taxon>Magnoliopsida</taxon>
        <taxon>eudicotyledons</taxon>
        <taxon>Gunneridae</taxon>
        <taxon>Pentapetalae</taxon>
        <taxon>asterids</taxon>
        <taxon>campanulids</taxon>
        <taxon>Asterales</taxon>
        <taxon>Asteraceae</taxon>
        <taxon>Asteroideae</taxon>
        <taxon>Anthemideae</taxon>
        <taxon>Anthemidinae</taxon>
        <taxon>Tanacetum</taxon>
    </lineage>
</organism>
<keyword evidence="2" id="KW-0808">Transferase</keyword>
<proteinExistence type="predicted"/>
<dbReference type="InterPro" id="IPR043502">
    <property type="entry name" value="DNA/RNA_pol_sf"/>
</dbReference>
<dbReference type="SUPFAM" id="SSF56672">
    <property type="entry name" value="DNA/RNA polymerases"/>
    <property type="match status" value="1"/>
</dbReference>
<keyword evidence="2" id="KW-0548">Nucleotidyltransferase</keyword>
<keyword evidence="2" id="KW-0695">RNA-directed DNA polymerase</keyword>
<dbReference type="InterPro" id="IPR000477">
    <property type="entry name" value="RT_dom"/>
</dbReference>
<sequence length="272" mass="30908">WFIRDGVLTANESMSFLKMKKPKGLIFKGPRTPPGSVLEWGFLFEIIEKIGFCSKWCKWVDSCLKSASISILVNCSPTKEFLMERGVRQGDPLSLFLFILAAEGLNALINEAVTKNIFKGVIVGDNQVMVSHLQYADDTIIFSEWSRRNARNIMGVLKCYEEVAGLKNNFRKIKLYGVGVERQKVDNMTRFMRCGVGDFPFTYLGLSIGVNMWRTLAWNVVIEKFKSRLFEWKSKAISFGGRLTLVKSVIGSLSLYYFLMFRVPSCVISALE</sequence>